<evidence type="ECO:0000256" key="2">
    <source>
        <dbReference type="ARBA" id="ARBA00006727"/>
    </source>
</evidence>
<dbReference type="AlphaFoldDB" id="A0A9P6KED4"/>
<feature type="transmembrane region" description="Helical" evidence="4">
    <location>
        <begin position="289"/>
        <end position="308"/>
    </location>
</feature>
<keyword evidence="4" id="KW-0472">Membrane</keyword>
<sequence length="473" mass="50843">MKSEKHSIEIPSPTFTQSPHSTPTTEPEASINTVAESPPAMDELNKKGAFDHLDNVEAKSTDDSRTEEIPQSLTTFPEGGFGWFVVFGAFMIQFCCFGFNFSWGVYQEYYVQNNIFPGSTLSQISWVGGIGAASIFITGPFQPSMVQRFGLWPVIAVGIVISGTGMILASFATEVWHVYLTQGLLFGLGAGMSLFTSIAVPTQWFREKRGLASGITVAGSGAGGAALAPLNRYLISRVGHKWALRTMGVGSIGVVLSVLWCIRPRLLISKRKGPIFDFSLFSHRGFTTMYLMGVLVTFGYLTPVFLLPKYITDMGMDPKTGANLVSIYSGVNAISRILLGIAADKFGRYNMLFLSTALSGVACYALWLNTKGTTMAVIFSVFYGMNGGGFVSLFPVVAAEVIGIERLSVAIGLLYSGNLFGNLLGAPIASAIVTASGGDYTWGIVFAGTSPILGALLLLSYRLKVEPRLFAKV</sequence>
<feature type="transmembrane region" description="Helical" evidence="4">
    <location>
        <begin position="320"/>
        <end position="339"/>
    </location>
</feature>
<dbReference type="InterPro" id="IPR036259">
    <property type="entry name" value="MFS_trans_sf"/>
</dbReference>
<feature type="compositionally biased region" description="Polar residues" evidence="3">
    <location>
        <begin position="13"/>
        <end position="35"/>
    </location>
</feature>
<evidence type="ECO:0000256" key="1">
    <source>
        <dbReference type="ARBA" id="ARBA00004141"/>
    </source>
</evidence>
<feature type="transmembrane region" description="Helical" evidence="4">
    <location>
        <begin position="81"/>
        <end position="103"/>
    </location>
</feature>
<organism evidence="6 7">
    <name type="scientific">Lunasporangiospora selenospora</name>
    <dbReference type="NCBI Taxonomy" id="979761"/>
    <lineage>
        <taxon>Eukaryota</taxon>
        <taxon>Fungi</taxon>
        <taxon>Fungi incertae sedis</taxon>
        <taxon>Mucoromycota</taxon>
        <taxon>Mortierellomycotina</taxon>
        <taxon>Mortierellomycetes</taxon>
        <taxon>Mortierellales</taxon>
        <taxon>Mortierellaceae</taxon>
        <taxon>Lunasporangiospora</taxon>
    </lineage>
</organism>
<feature type="transmembrane region" description="Helical" evidence="4">
    <location>
        <begin position="178"/>
        <end position="199"/>
    </location>
</feature>
<proteinExistence type="inferred from homology"/>
<dbReference type="Proteomes" id="UP000780801">
    <property type="component" value="Unassembled WGS sequence"/>
</dbReference>
<feature type="transmembrane region" description="Helical" evidence="4">
    <location>
        <begin position="149"/>
        <end position="172"/>
    </location>
</feature>
<dbReference type="SUPFAM" id="SSF103473">
    <property type="entry name" value="MFS general substrate transporter"/>
    <property type="match status" value="1"/>
</dbReference>
<keyword evidence="7" id="KW-1185">Reference proteome</keyword>
<dbReference type="PROSITE" id="PS50850">
    <property type="entry name" value="MFS"/>
    <property type="match status" value="1"/>
</dbReference>
<feature type="transmembrane region" description="Helical" evidence="4">
    <location>
        <begin position="211"/>
        <end position="230"/>
    </location>
</feature>
<dbReference type="GO" id="GO:0022857">
    <property type="term" value="F:transmembrane transporter activity"/>
    <property type="evidence" value="ECO:0007669"/>
    <property type="project" value="InterPro"/>
</dbReference>
<evidence type="ECO:0000313" key="7">
    <source>
        <dbReference type="Proteomes" id="UP000780801"/>
    </source>
</evidence>
<comment type="similarity">
    <text evidence="2">Belongs to the major facilitator superfamily. Monocarboxylate porter (TC 2.A.1.13) family.</text>
</comment>
<comment type="subcellular location">
    <subcellularLocation>
        <location evidence="1">Membrane</location>
        <topology evidence="1">Multi-pass membrane protein</topology>
    </subcellularLocation>
</comment>
<dbReference type="EMBL" id="JAABOA010001324">
    <property type="protein sequence ID" value="KAF9581783.1"/>
    <property type="molecule type" value="Genomic_DNA"/>
</dbReference>
<dbReference type="InterPro" id="IPR020846">
    <property type="entry name" value="MFS_dom"/>
</dbReference>
<reference evidence="6" key="1">
    <citation type="journal article" date="2020" name="Fungal Divers.">
        <title>Resolving the Mortierellaceae phylogeny through synthesis of multi-gene phylogenetics and phylogenomics.</title>
        <authorList>
            <person name="Vandepol N."/>
            <person name="Liber J."/>
            <person name="Desiro A."/>
            <person name="Na H."/>
            <person name="Kennedy M."/>
            <person name="Barry K."/>
            <person name="Grigoriev I.V."/>
            <person name="Miller A.N."/>
            <person name="O'Donnell K."/>
            <person name="Stajich J.E."/>
            <person name="Bonito G."/>
        </authorList>
    </citation>
    <scope>NUCLEOTIDE SEQUENCE</scope>
    <source>
        <strain evidence="6">KOD1015</strain>
    </source>
</reference>
<gene>
    <name evidence="6" type="ORF">BGW38_001082</name>
</gene>
<evidence type="ECO:0000259" key="5">
    <source>
        <dbReference type="PROSITE" id="PS50850"/>
    </source>
</evidence>
<dbReference type="GO" id="GO:0016020">
    <property type="term" value="C:membrane"/>
    <property type="evidence" value="ECO:0007669"/>
    <property type="project" value="UniProtKB-SubCell"/>
</dbReference>
<accession>A0A9P6KED4</accession>
<keyword evidence="4" id="KW-1133">Transmembrane helix</keyword>
<comment type="caution">
    <text evidence="6">The sequence shown here is derived from an EMBL/GenBank/DDBJ whole genome shotgun (WGS) entry which is preliminary data.</text>
</comment>
<protein>
    <recommendedName>
        <fullName evidence="5">Major facilitator superfamily (MFS) profile domain-containing protein</fullName>
    </recommendedName>
</protein>
<feature type="transmembrane region" description="Helical" evidence="4">
    <location>
        <begin position="242"/>
        <end position="262"/>
    </location>
</feature>
<feature type="domain" description="Major facilitator superfamily (MFS) profile" evidence="5">
    <location>
        <begin position="285"/>
        <end position="473"/>
    </location>
</feature>
<feature type="region of interest" description="Disordered" evidence="3">
    <location>
        <begin position="1"/>
        <end position="38"/>
    </location>
</feature>
<evidence type="ECO:0000256" key="4">
    <source>
        <dbReference type="SAM" id="Phobius"/>
    </source>
</evidence>
<dbReference type="InterPro" id="IPR050327">
    <property type="entry name" value="Proton-linked_MCT"/>
</dbReference>
<dbReference type="CDD" id="cd17352">
    <property type="entry name" value="MFS_MCT_SLC16"/>
    <property type="match status" value="1"/>
</dbReference>
<dbReference type="InterPro" id="IPR011701">
    <property type="entry name" value="MFS"/>
</dbReference>
<dbReference type="Pfam" id="PF07690">
    <property type="entry name" value="MFS_1"/>
    <property type="match status" value="1"/>
</dbReference>
<evidence type="ECO:0000313" key="6">
    <source>
        <dbReference type="EMBL" id="KAF9581783.1"/>
    </source>
</evidence>
<feature type="transmembrane region" description="Helical" evidence="4">
    <location>
        <begin position="440"/>
        <end position="459"/>
    </location>
</feature>
<feature type="transmembrane region" description="Helical" evidence="4">
    <location>
        <begin position="115"/>
        <end position="137"/>
    </location>
</feature>
<name>A0A9P6KED4_9FUNG</name>
<dbReference type="PANTHER" id="PTHR11360:SF284">
    <property type="entry name" value="EG:103B4.3 PROTEIN-RELATED"/>
    <property type="match status" value="1"/>
</dbReference>
<keyword evidence="4" id="KW-0812">Transmembrane</keyword>
<feature type="transmembrane region" description="Helical" evidence="4">
    <location>
        <begin position="351"/>
        <end position="368"/>
    </location>
</feature>
<dbReference type="PANTHER" id="PTHR11360">
    <property type="entry name" value="MONOCARBOXYLATE TRANSPORTER"/>
    <property type="match status" value="1"/>
</dbReference>
<evidence type="ECO:0000256" key="3">
    <source>
        <dbReference type="SAM" id="MobiDB-lite"/>
    </source>
</evidence>
<feature type="transmembrane region" description="Helical" evidence="4">
    <location>
        <begin position="409"/>
        <end position="434"/>
    </location>
</feature>
<dbReference type="Gene3D" id="1.20.1250.20">
    <property type="entry name" value="MFS general substrate transporter like domains"/>
    <property type="match status" value="2"/>
</dbReference>
<feature type="transmembrane region" description="Helical" evidence="4">
    <location>
        <begin position="374"/>
        <end position="397"/>
    </location>
</feature>
<dbReference type="OrthoDB" id="6499973at2759"/>